<dbReference type="OrthoDB" id="9813903at2"/>
<dbReference type="GO" id="GO:0005886">
    <property type="term" value="C:plasma membrane"/>
    <property type="evidence" value="ECO:0007669"/>
    <property type="project" value="TreeGrafter"/>
</dbReference>
<keyword evidence="3" id="KW-1185">Reference proteome</keyword>
<dbReference type="Pfam" id="PF00990">
    <property type="entry name" value="GGDEF"/>
    <property type="match status" value="1"/>
</dbReference>
<reference evidence="2 3" key="1">
    <citation type="submission" date="2016-01" db="EMBL/GenBank/DDBJ databases">
        <title>Complete Genome Sequence of Paenibacillus yonginensis DCY84, a novel Plant Growth-Promoting Bacteria with Elicitation of Induced Systemic Resistance.</title>
        <authorList>
            <person name="Kim Y.J."/>
            <person name="Yang D.C."/>
            <person name="Sukweenadhi J."/>
        </authorList>
    </citation>
    <scope>NUCLEOTIDE SEQUENCE [LARGE SCALE GENOMIC DNA]</scope>
    <source>
        <strain evidence="2 3">DCY84</strain>
    </source>
</reference>
<dbReference type="PANTHER" id="PTHR45138:SF25">
    <property type="entry name" value="GGDEF DOMAIN PROTEIN"/>
    <property type="match status" value="1"/>
</dbReference>
<evidence type="ECO:0000259" key="1">
    <source>
        <dbReference type="PROSITE" id="PS50887"/>
    </source>
</evidence>
<dbReference type="InterPro" id="IPR000644">
    <property type="entry name" value="CBS_dom"/>
</dbReference>
<dbReference type="NCBIfam" id="TIGR00254">
    <property type="entry name" value="GGDEF"/>
    <property type="match status" value="1"/>
</dbReference>
<dbReference type="CDD" id="cd01949">
    <property type="entry name" value="GGDEF"/>
    <property type="match status" value="1"/>
</dbReference>
<evidence type="ECO:0000313" key="2">
    <source>
        <dbReference type="EMBL" id="ANS74350.1"/>
    </source>
</evidence>
<dbReference type="PROSITE" id="PS50887">
    <property type="entry name" value="GGDEF"/>
    <property type="match status" value="1"/>
</dbReference>
<sequence length="327" mass="37086">MFTKIGEIAESIPSVTPDTPCSFVNALFKENAKLEGIAVVDGNGHPQLLMRSRFYQKIGTQYGYNLYMGRPVRLLVNNQPLVVDYEEPIPEVSIRAMSRSEEELYEGVIVTKDGGLYGAVSIRSLLLAVADIRAEMAIFMNPLTGLPGNRIIEDRLHQSVRQEFFSVLYIDLDHFKTYNDSYGFKMGDELIQTTANLLRKYFADDFLGHIGGDDFIAILSHHDFEPMCRQVIKEFEKQKLEFYNEEDWLNQYVMGESRDGLYTRVPLTSISIAVVTNRSRSYRHMDEVVEEATRIKKICKSTPGSVSYADDEVVAHSPGVQTLNGKK</sequence>
<dbReference type="Gene3D" id="3.30.70.270">
    <property type="match status" value="1"/>
</dbReference>
<dbReference type="GO" id="GO:1902201">
    <property type="term" value="P:negative regulation of bacterial-type flagellum-dependent cell motility"/>
    <property type="evidence" value="ECO:0007669"/>
    <property type="project" value="TreeGrafter"/>
</dbReference>
<dbReference type="Proteomes" id="UP000092573">
    <property type="component" value="Chromosome"/>
</dbReference>
<dbReference type="InterPro" id="IPR029787">
    <property type="entry name" value="Nucleotide_cyclase"/>
</dbReference>
<dbReference type="STRING" id="1462996.AWM70_06940"/>
<dbReference type="GO" id="GO:0052621">
    <property type="term" value="F:diguanylate cyclase activity"/>
    <property type="evidence" value="ECO:0007669"/>
    <property type="project" value="TreeGrafter"/>
</dbReference>
<dbReference type="Pfam" id="PF00571">
    <property type="entry name" value="CBS"/>
    <property type="match status" value="1"/>
</dbReference>
<dbReference type="InterPro" id="IPR043128">
    <property type="entry name" value="Rev_trsase/Diguanyl_cyclase"/>
</dbReference>
<name>A0A1B1MYU2_9BACL</name>
<dbReference type="InterPro" id="IPR000160">
    <property type="entry name" value="GGDEF_dom"/>
</dbReference>
<dbReference type="GO" id="GO:0043709">
    <property type="term" value="P:cell adhesion involved in single-species biofilm formation"/>
    <property type="evidence" value="ECO:0007669"/>
    <property type="project" value="TreeGrafter"/>
</dbReference>
<accession>A0A1B1MYU2</accession>
<feature type="domain" description="GGDEF" evidence="1">
    <location>
        <begin position="163"/>
        <end position="313"/>
    </location>
</feature>
<evidence type="ECO:0000313" key="3">
    <source>
        <dbReference type="Proteomes" id="UP000092573"/>
    </source>
</evidence>
<dbReference type="PANTHER" id="PTHR45138">
    <property type="entry name" value="REGULATORY COMPONENTS OF SENSORY TRANSDUCTION SYSTEM"/>
    <property type="match status" value="1"/>
</dbReference>
<dbReference type="AlphaFoldDB" id="A0A1B1MYU2"/>
<dbReference type="InterPro" id="IPR050469">
    <property type="entry name" value="Diguanylate_Cyclase"/>
</dbReference>
<organism evidence="2 3">
    <name type="scientific">Paenibacillus yonginensis</name>
    <dbReference type="NCBI Taxonomy" id="1462996"/>
    <lineage>
        <taxon>Bacteria</taxon>
        <taxon>Bacillati</taxon>
        <taxon>Bacillota</taxon>
        <taxon>Bacilli</taxon>
        <taxon>Bacillales</taxon>
        <taxon>Paenibacillaceae</taxon>
        <taxon>Paenibacillus</taxon>
    </lineage>
</organism>
<dbReference type="SMART" id="SM00267">
    <property type="entry name" value="GGDEF"/>
    <property type="match status" value="1"/>
</dbReference>
<proteinExistence type="predicted"/>
<gene>
    <name evidence="2" type="ORF">AWM70_06940</name>
</gene>
<protein>
    <recommendedName>
        <fullName evidence="1">GGDEF domain-containing protein</fullName>
    </recommendedName>
</protein>
<dbReference type="SUPFAM" id="SSF55073">
    <property type="entry name" value="Nucleotide cyclase"/>
    <property type="match status" value="1"/>
</dbReference>
<dbReference type="EMBL" id="CP014167">
    <property type="protein sequence ID" value="ANS74350.1"/>
    <property type="molecule type" value="Genomic_DNA"/>
</dbReference>
<dbReference type="KEGG" id="pyg:AWM70_06940"/>
<dbReference type="RefSeq" id="WP_068694941.1">
    <property type="nucleotide sequence ID" value="NZ_CP014167.1"/>
</dbReference>